<dbReference type="Pfam" id="PF11964">
    <property type="entry name" value="SpoIIAA-like"/>
    <property type="match status" value="1"/>
</dbReference>
<keyword evidence="2" id="KW-1185">Reference proteome</keyword>
<dbReference type="EMBL" id="JAHWDF010000003">
    <property type="protein sequence ID" value="MBW2960813.1"/>
    <property type="molecule type" value="Genomic_DNA"/>
</dbReference>
<comment type="caution">
    <text evidence="1">The sequence shown here is derived from an EMBL/GenBank/DDBJ whole genome shotgun (WGS) entry which is preliminary data.</text>
</comment>
<proteinExistence type="predicted"/>
<gene>
    <name evidence="1" type="ORF">KW502_03225</name>
</gene>
<name>A0ABS6VYZ1_9FLAO</name>
<dbReference type="Proteomes" id="UP000719267">
    <property type="component" value="Unassembled WGS sequence"/>
</dbReference>
<protein>
    <submittedName>
        <fullName evidence="1">STAS/SEC14 domain-containing protein</fullName>
    </submittedName>
</protein>
<dbReference type="RefSeq" id="WP_219039104.1">
    <property type="nucleotide sequence ID" value="NZ_JAHWDF010000003.1"/>
</dbReference>
<evidence type="ECO:0000313" key="1">
    <source>
        <dbReference type="EMBL" id="MBW2960813.1"/>
    </source>
</evidence>
<reference evidence="1 2" key="1">
    <citation type="submission" date="2021-07" db="EMBL/GenBank/DDBJ databases">
        <title>Mesonia aestuariivivens sp. nov., isolated from a tidal flat.</title>
        <authorList>
            <person name="Kim Y.-O."/>
            <person name="Yoon J.-H."/>
        </authorList>
    </citation>
    <scope>NUCLEOTIDE SEQUENCE [LARGE SCALE GENOMIC DNA]</scope>
    <source>
        <strain evidence="1 2">JHPTF-M18</strain>
    </source>
</reference>
<organism evidence="1 2">
    <name type="scientific">Mesonia aestuariivivens</name>
    <dbReference type="NCBI Taxonomy" id="2796128"/>
    <lineage>
        <taxon>Bacteria</taxon>
        <taxon>Pseudomonadati</taxon>
        <taxon>Bacteroidota</taxon>
        <taxon>Flavobacteriia</taxon>
        <taxon>Flavobacteriales</taxon>
        <taxon>Flavobacteriaceae</taxon>
        <taxon>Mesonia</taxon>
    </lineage>
</organism>
<accession>A0ABS6VYZ1</accession>
<sequence length="117" mass="14234">MISLECKGNAIYTIAEENLDLDDYQQLIPFLERKTDVNDYVNWYFEIKNFDEWSAIDTWKNLEIDIDSQNQLHKIAMVCSKEWQEWLTQLMKPFKNTEIKYFTQQEKKEAQNWIENL</sequence>
<dbReference type="InterPro" id="IPR021866">
    <property type="entry name" value="SpoIIAA-like"/>
</dbReference>
<evidence type="ECO:0000313" key="2">
    <source>
        <dbReference type="Proteomes" id="UP000719267"/>
    </source>
</evidence>